<sequence length="81" mass="9013">MGRVEATQDGEIPQLGEPIGSFTPKFQEQKNQAIGSPWSTGLFDCHEHQTNGWNGILAEQEGRRHHDQTVAVPPPKQAMYT</sequence>
<feature type="region of interest" description="Disordered" evidence="1">
    <location>
        <begin position="1"/>
        <end position="23"/>
    </location>
</feature>
<dbReference type="Proteomes" id="UP000594261">
    <property type="component" value="Chromosome 5"/>
</dbReference>
<feature type="region of interest" description="Disordered" evidence="1">
    <location>
        <begin position="62"/>
        <end position="81"/>
    </location>
</feature>
<dbReference type="EnsemblPlants" id="QL05p021520:mrna">
    <property type="protein sequence ID" value="QL05p021520:mrna"/>
    <property type="gene ID" value="QL05p021520"/>
</dbReference>
<organism evidence="2 3">
    <name type="scientific">Quercus lobata</name>
    <name type="common">Valley oak</name>
    <dbReference type="NCBI Taxonomy" id="97700"/>
    <lineage>
        <taxon>Eukaryota</taxon>
        <taxon>Viridiplantae</taxon>
        <taxon>Streptophyta</taxon>
        <taxon>Embryophyta</taxon>
        <taxon>Tracheophyta</taxon>
        <taxon>Spermatophyta</taxon>
        <taxon>Magnoliopsida</taxon>
        <taxon>eudicotyledons</taxon>
        <taxon>Gunneridae</taxon>
        <taxon>Pentapetalae</taxon>
        <taxon>rosids</taxon>
        <taxon>fabids</taxon>
        <taxon>Fagales</taxon>
        <taxon>Fagaceae</taxon>
        <taxon>Quercus</taxon>
    </lineage>
</organism>
<accession>A0A7N2LN79</accession>
<name>A0A7N2LN79_QUELO</name>
<proteinExistence type="predicted"/>
<dbReference type="AlphaFoldDB" id="A0A7N2LN79"/>
<keyword evidence="3" id="KW-1185">Reference proteome</keyword>
<feature type="compositionally biased region" description="Pro residues" evidence="1">
    <location>
        <begin position="72"/>
        <end position="81"/>
    </location>
</feature>
<reference evidence="2" key="2">
    <citation type="submission" date="2021-01" db="UniProtKB">
        <authorList>
            <consortium name="EnsemblPlants"/>
        </authorList>
    </citation>
    <scope>IDENTIFICATION</scope>
</reference>
<dbReference type="Gramene" id="QL05p021520:mrna">
    <property type="protein sequence ID" value="QL05p021520:mrna"/>
    <property type="gene ID" value="QL05p021520"/>
</dbReference>
<reference evidence="2 3" key="1">
    <citation type="journal article" date="2016" name="G3 (Bethesda)">
        <title>First Draft Assembly and Annotation of the Genome of a California Endemic Oak Quercus lobata Nee (Fagaceae).</title>
        <authorList>
            <person name="Sork V.L."/>
            <person name="Fitz-Gibbon S.T."/>
            <person name="Puiu D."/>
            <person name="Crepeau M."/>
            <person name="Gugger P.F."/>
            <person name="Sherman R."/>
            <person name="Stevens K."/>
            <person name="Langley C.H."/>
            <person name="Pellegrini M."/>
            <person name="Salzberg S.L."/>
        </authorList>
    </citation>
    <scope>NUCLEOTIDE SEQUENCE [LARGE SCALE GENOMIC DNA]</scope>
    <source>
        <strain evidence="2 3">cv. SW786</strain>
    </source>
</reference>
<protein>
    <submittedName>
        <fullName evidence="2">Uncharacterized protein</fullName>
    </submittedName>
</protein>
<evidence type="ECO:0000313" key="3">
    <source>
        <dbReference type="Proteomes" id="UP000594261"/>
    </source>
</evidence>
<evidence type="ECO:0000256" key="1">
    <source>
        <dbReference type="SAM" id="MobiDB-lite"/>
    </source>
</evidence>
<evidence type="ECO:0000313" key="2">
    <source>
        <dbReference type="EnsemblPlants" id="QL05p021520:mrna"/>
    </source>
</evidence>
<dbReference type="InParanoid" id="A0A7N2LN79"/>
<dbReference type="EMBL" id="LRBV02000005">
    <property type="status" value="NOT_ANNOTATED_CDS"/>
    <property type="molecule type" value="Genomic_DNA"/>
</dbReference>